<keyword evidence="1" id="KW-1133">Transmembrane helix</keyword>
<feature type="transmembrane region" description="Helical" evidence="1">
    <location>
        <begin position="35"/>
        <end position="52"/>
    </location>
</feature>
<keyword evidence="1" id="KW-0472">Membrane</keyword>
<evidence type="ECO:0000313" key="2">
    <source>
        <dbReference type="EMBL" id="VGO22497.1"/>
    </source>
</evidence>
<reference evidence="2 3" key="1">
    <citation type="submission" date="2019-04" db="EMBL/GenBank/DDBJ databases">
        <authorList>
            <person name="Van Vliet M D."/>
        </authorList>
    </citation>
    <scope>NUCLEOTIDE SEQUENCE [LARGE SCALE GENOMIC DNA]</scope>
    <source>
        <strain evidence="2 3">F21</strain>
    </source>
</reference>
<evidence type="ECO:0000313" key="3">
    <source>
        <dbReference type="Proteomes" id="UP000346198"/>
    </source>
</evidence>
<dbReference type="EMBL" id="CAAHFH010000002">
    <property type="protein sequence ID" value="VGO22497.1"/>
    <property type="molecule type" value="Genomic_DNA"/>
</dbReference>
<protein>
    <submittedName>
        <fullName evidence="2">Uncharacterized protein</fullName>
    </submittedName>
</protein>
<accession>A0A6C2UTF9</accession>
<feature type="transmembrane region" description="Helical" evidence="1">
    <location>
        <begin position="64"/>
        <end position="85"/>
    </location>
</feature>
<evidence type="ECO:0000256" key="1">
    <source>
        <dbReference type="SAM" id="Phobius"/>
    </source>
</evidence>
<organism evidence="2 3">
    <name type="scientific">Pontiella sulfatireligans</name>
    <dbReference type="NCBI Taxonomy" id="2750658"/>
    <lineage>
        <taxon>Bacteria</taxon>
        <taxon>Pseudomonadati</taxon>
        <taxon>Kiritimatiellota</taxon>
        <taxon>Kiritimatiellia</taxon>
        <taxon>Kiritimatiellales</taxon>
        <taxon>Pontiellaceae</taxon>
        <taxon>Pontiella</taxon>
    </lineage>
</organism>
<proteinExistence type="predicted"/>
<dbReference type="AlphaFoldDB" id="A0A6C2UTF9"/>
<gene>
    <name evidence="2" type="ORF">SCARR_04580</name>
</gene>
<keyword evidence="1" id="KW-0812">Transmembrane</keyword>
<name>A0A6C2UTF9_9BACT</name>
<keyword evidence="3" id="KW-1185">Reference proteome</keyword>
<dbReference type="Proteomes" id="UP000346198">
    <property type="component" value="Unassembled WGS sequence"/>
</dbReference>
<sequence>MFRSRTTLRGERGPVKKRPFAAPLSAHNARRQAKIAIMLMAVVPALSSFYVGSIRSRQAEGLAFYAELIVLFCTLMAAVAGYRILRKYPESIIKLRRYVMEVATGVLPEKISLDQAGKSDDLKYIEQGFNVIVREMENRIKFVEERLSVEAGLRKALEQRHQTLLQAERHRVMVQSLGAACHHLGQPATNLGMLLFLMKERAQTNEEMDEIDAGIREVEAISAVLQKLREVNEFHTEPYICGQACDENQILAI</sequence>